<sequence length="135" mass="15845">MKNDFVSSGRAVSDMKAHLVLTTKYRRKVFTKEMIGRLQELLWELCNKWDCKMIEANGETDHIHLLFQYYPQLELPKFIGNIKSVTSRRLRSEFPELFDTYKKAVLWNESYFIASCGGVTVSQLKIYVEKQNTPD</sequence>
<dbReference type="GO" id="GO:0003677">
    <property type="term" value="F:DNA binding"/>
    <property type="evidence" value="ECO:0007669"/>
    <property type="project" value="InterPro"/>
</dbReference>
<dbReference type="GO" id="GO:0004803">
    <property type="term" value="F:transposase activity"/>
    <property type="evidence" value="ECO:0007669"/>
    <property type="project" value="InterPro"/>
</dbReference>
<dbReference type="InterPro" id="IPR002686">
    <property type="entry name" value="Transposase_17"/>
</dbReference>
<feature type="domain" description="Transposase IS200-like" evidence="1">
    <location>
        <begin position="12"/>
        <end position="131"/>
    </location>
</feature>
<dbReference type="RefSeq" id="WP_075895840.1">
    <property type="nucleotide sequence ID" value="NZ_MKZS01000001.1"/>
</dbReference>
<evidence type="ECO:0000259" key="1">
    <source>
        <dbReference type="SMART" id="SM01321"/>
    </source>
</evidence>
<dbReference type="PANTHER" id="PTHR33360:SF2">
    <property type="entry name" value="TRANSPOSASE FOR INSERTION SEQUENCE ELEMENT IS200"/>
    <property type="match status" value="1"/>
</dbReference>
<evidence type="ECO:0000313" key="2">
    <source>
        <dbReference type="EMBL" id="OLT57858.1"/>
    </source>
</evidence>
<dbReference type="NCBIfam" id="NF033573">
    <property type="entry name" value="transpos_IS200"/>
    <property type="match status" value="1"/>
</dbReference>
<dbReference type="Pfam" id="PF01797">
    <property type="entry name" value="Y1_Tnp"/>
    <property type="match status" value="1"/>
</dbReference>
<reference evidence="2 3" key="1">
    <citation type="submission" date="2016-10" db="EMBL/GenBank/DDBJ databases">
        <title>Comparative genomics uncovers the prolific and rare metabolic potential of the cyanobacterial genus Moorea.</title>
        <authorList>
            <person name="Leao T."/>
            <person name="Castelao G."/>
            <person name="Korobeynikov A."/>
            <person name="Monroe E.A."/>
            <person name="Podell S."/>
            <person name="Glukhov E."/>
            <person name="Allen E."/>
            <person name="Gerwick W.H."/>
            <person name="Gerwick L."/>
        </authorList>
    </citation>
    <scope>NUCLEOTIDE SEQUENCE [LARGE SCALE GENOMIC DNA]</scope>
    <source>
        <strain evidence="2 3">PNG5-198</strain>
    </source>
</reference>
<dbReference type="GO" id="GO:0006313">
    <property type="term" value="P:DNA transposition"/>
    <property type="evidence" value="ECO:0007669"/>
    <property type="project" value="InterPro"/>
</dbReference>
<dbReference type="InterPro" id="IPR036515">
    <property type="entry name" value="Transposase_17_sf"/>
</dbReference>
<dbReference type="Proteomes" id="UP000186657">
    <property type="component" value="Unassembled WGS sequence"/>
</dbReference>
<protein>
    <submittedName>
        <fullName evidence="2">IS200/IS605 family transposase</fullName>
    </submittedName>
</protein>
<name>A0A1U7MVW1_9CYAN</name>
<dbReference type="PANTHER" id="PTHR33360">
    <property type="entry name" value="TRANSPOSASE FOR INSERTION SEQUENCE ELEMENT IS200"/>
    <property type="match status" value="1"/>
</dbReference>
<dbReference type="EMBL" id="MKZS01000001">
    <property type="protein sequence ID" value="OLT57858.1"/>
    <property type="molecule type" value="Genomic_DNA"/>
</dbReference>
<proteinExistence type="predicted"/>
<dbReference type="SMART" id="SM01321">
    <property type="entry name" value="Y1_Tnp"/>
    <property type="match status" value="1"/>
</dbReference>
<dbReference type="SUPFAM" id="SSF143422">
    <property type="entry name" value="Transposase IS200-like"/>
    <property type="match status" value="1"/>
</dbReference>
<dbReference type="Gene3D" id="3.30.70.1290">
    <property type="entry name" value="Transposase IS200-like"/>
    <property type="match status" value="1"/>
</dbReference>
<gene>
    <name evidence="2" type="ORF">BJP37_01140</name>
</gene>
<organism evidence="2 3">
    <name type="scientific">Moorena bouillonii PNG</name>
    <dbReference type="NCBI Taxonomy" id="568701"/>
    <lineage>
        <taxon>Bacteria</taxon>
        <taxon>Bacillati</taxon>
        <taxon>Cyanobacteriota</taxon>
        <taxon>Cyanophyceae</taxon>
        <taxon>Coleofasciculales</taxon>
        <taxon>Coleofasciculaceae</taxon>
        <taxon>Moorena</taxon>
    </lineage>
</organism>
<comment type="caution">
    <text evidence="2">The sequence shown here is derived from an EMBL/GenBank/DDBJ whole genome shotgun (WGS) entry which is preliminary data.</text>
</comment>
<accession>A0A1U7MVW1</accession>
<keyword evidence="3" id="KW-1185">Reference proteome</keyword>
<evidence type="ECO:0000313" key="3">
    <source>
        <dbReference type="Proteomes" id="UP000186657"/>
    </source>
</evidence>
<dbReference type="AlphaFoldDB" id="A0A1U7MVW1"/>